<protein>
    <submittedName>
        <fullName evidence="1">Uncharacterized protein</fullName>
    </submittedName>
</protein>
<proteinExistence type="predicted"/>
<name>A0A831LKX2_9BACT</name>
<dbReference type="EMBL" id="DSDK01000165">
    <property type="protein sequence ID" value="HDR50564.1"/>
    <property type="molecule type" value="Genomic_DNA"/>
</dbReference>
<sequence>MMKNSTLFIIKKFNCNSVQDPGIRLDSADDELKEMKSAVSVTVPSAQTIRRIMDFARAYDVMETETAGHVEVILN</sequence>
<dbReference type="Proteomes" id="UP000886047">
    <property type="component" value="Unassembled WGS sequence"/>
</dbReference>
<reference evidence="1" key="1">
    <citation type="journal article" date="2020" name="mSystems">
        <title>Genome- and Community-Level Interaction Insights into Carbon Utilization and Element Cycling Functions of Hydrothermarchaeota in Hydrothermal Sediment.</title>
        <authorList>
            <person name="Zhou Z."/>
            <person name="Liu Y."/>
            <person name="Xu W."/>
            <person name="Pan J."/>
            <person name="Luo Z.H."/>
            <person name="Li M."/>
        </authorList>
    </citation>
    <scope>NUCLEOTIDE SEQUENCE [LARGE SCALE GENOMIC DNA]</scope>
    <source>
        <strain evidence="1">SpSt-1217</strain>
    </source>
</reference>
<gene>
    <name evidence="1" type="ORF">ENN90_02935</name>
</gene>
<organism evidence="1">
    <name type="scientific">Mariniphaga anaerophila</name>
    <dbReference type="NCBI Taxonomy" id="1484053"/>
    <lineage>
        <taxon>Bacteria</taxon>
        <taxon>Pseudomonadati</taxon>
        <taxon>Bacteroidota</taxon>
        <taxon>Bacteroidia</taxon>
        <taxon>Marinilabiliales</taxon>
        <taxon>Prolixibacteraceae</taxon>
        <taxon>Mariniphaga</taxon>
    </lineage>
</organism>
<accession>A0A831LKX2</accession>
<comment type="caution">
    <text evidence="1">The sequence shown here is derived from an EMBL/GenBank/DDBJ whole genome shotgun (WGS) entry which is preliminary data.</text>
</comment>
<evidence type="ECO:0000313" key="1">
    <source>
        <dbReference type="EMBL" id="HDR50564.1"/>
    </source>
</evidence>
<dbReference type="AlphaFoldDB" id="A0A831LKX2"/>